<dbReference type="InterPro" id="IPR007459">
    <property type="entry name" value="DNA_pol3_chi"/>
</dbReference>
<protein>
    <submittedName>
        <fullName evidence="1">DNA polymerase-3 subunit chi</fullName>
        <ecNumber evidence="1">2.7.7.7</ecNumber>
    </submittedName>
</protein>
<dbReference type="Proteomes" id="UP001228905">
    <property type="component" value="Unassembled WGS sequence"/>
</dbReference>
<dbReference type="GO" id="GO:0003887">
    <property type="term" value="F:DNA-directed DNA polymerase activity"/>
    <property type="evidence" value="ECO:0007669"/>
    <property type="project" value="UniProtKB-EC"/>
</dbReference>
<evidence type="ECO:0000313" key="1">
    <source>
        <dbReference type="EMBL" id="MDQ0464067.1"/>
    </source>
</evidence>
<dbReference type="SUPFAM" id="SSF102400">
    <property type="entry name" value="DNA polymerase III chi subunit"/>
    <property type="match status" value="1"/>
</dbReference>
<keyword evidence="1" id="KW-0548">Nucleotidyltransferase</keyword>
<dbReference type="PANTHER" id="PTHR38767">
    <property type="entry name" value="DNA POLYMERASE III SUBUNIT CHI"/>
    <property type="match status" value="1"/>
</dbReference>
<keyword evidence="1" id="KW-0808">Transferase</keyword>
<dbReference type="EC" id="2.7.7.7" evidence="1"/>
<comment type="caution">
    <text evidence="1">The sequence shown here is derived from an EMBL/GenBank/DDBJ whole genome shotgun (WGS) entry which is preliminary data.</text>
</comment>
<gene>
    <name evidence="1" type="ORF">QO010_001838</name>
</gene>
<sequence>MAEGGCEVWFYHLERSSLDQVLPELLEKTLQKGWKALVRTREPERLEHLDGWLWSWRDDAFLPHGTADEPLAARQPVLLTTKSDNLNGAEALFLIDGAEAGDLSPYQRCILLFDGRDEEALAEARGRWKTFKAEGLPVSYWRQGETRGWEKIA</sequence>
<dbReference type="InterPro" id="IPR036768">
    <property type="entry name" value="PolIII_chi_sf"/>
</dbReference>
<dbReference type="EMBL" id="JAUSVS010000002">
    <property type="protein sequence ID" value="MDQ0464067.1"/>
    <property type="molecule type" value="Genomic_DNA"/>
</dbReference>
<evidence type="ECO:0000313" key="2">
    <source>
        <dbReference type="Proteomes" id="UP001228905"/>
    </source>
</evidence>
<dbReference type="RefSeq" id="WP_307348461.1">
    <property type="nucleotide sequence ID" value="NZ_JAUSVS010000002.1"/>
</dbReference>
<reference evidence="1 2" key="1">
    <citation type="submission" date="2023-07" db="EMBL/GenBank/DDBJ databases">
        <title>Genomic Encyclopedia of Type Strains, Phase IV (KMG-IV): sequencing the most valuable type-strain genomes for metagenomic binning, comparative biology and taxonomic classification.</title>
        <authorList>
            <person name="Goeker M."/>
        </authorList>
    </citation>
    <scope>NUCLEOTIDE SEQUENCE [LARGE SCALE GENOMIC DNA]</scope>
    <source>
        <strain evidence="1 2">DSM 18695</strain>
    </source>
</reference>
<name>A0ABU0IPY4_9CAUL</name>
<organism evidence="1 2">
    <name type="scientific">Caulobacter ginsengisoli</name>
    <dbReference type="NCBI Taxonomy" id="400775"/>
    <lineage>
        <taxon>Bacteria</taxon>
        <taxon>Pseudomonadati</taxon>
        <taxon>Pseudomonadota</taxon>
        <taxon>Alphaproteobacteria</taxon>
        <taxon>Caulobacterales</taxon>
        <taxon>Caulobacteraceae</taxon>
        <taxon>Caulobacter</taxon>
    </lineage>
</organism>
<dbReference type="Gene3D" id="3.40.50.10110">
    <property type="entry name" value="DNA polymerase III subunit chi"/>
    <property type="match status" value="1"/>
</dbReference>
<keyword evidence="2" id="KW-1185">Reference proteome</keyword>
<proteinExistence type="predicted"/>
<dbReference type="NCBIfam" id="NF004347">
    <property type="entry name" value="PRK05728.1-4"/>
    <property type="match status" value="1"/>
</dbReference>
<dbReference type="Pfam" id="PF04364">
    <property type="entry name" value="DNA_pol3_chi"/>
    <property type="match status" value="1"/>
</dbReference>
<accession>A0ABU0IPY4</accession>
<dbReference type="PANTHER" id="PTHR38767:SF1">
    <property type="entry name" value="DNA POLYMERASE III SUBUNIT CHI"/>
    <property type="match status" value="1"/>
</dbReference>